<dbReference type="Proteomes" id="UP000662314">
    <property type="component" value="Unassembled WGS sequence"/>
</dbReference>
<proteinExistence type="predicted"/>
<dbReference type="EMBL" id="JAECZA010000013">
    <property type="protein sequence ID" value="MBH8572522.1"/>
    <property type="molecule type" value="Genomic_DNA"/>
</dbReference>
<organism evidence="1 2">
    <name type="scientific">Dendronalium phyllosphericum CENA369</name>
    <dbReference type="NCBI Taxonomy" id="1725256"/>
    <lineage>
        <taxon>Bacteria</taxon>
        <taxon>Bacillati</taxon>
        <taxon>Cyanobacteriota</taxon>
        <taxon>Cyanophyceae</taxon>
        <taxon>Nostocales</taxon>
        <taxon>Nostocaceae</taxon>
        <taxon>Dendronalium</taxon>
        <taxon>Dendronalium phyllosphericum</taxon>
    </lineage>
</organism>
<reference evidence="1 2" key="1">
    <citation type="journal article" date="2021" name="Int. J. Syst. Evol. Microbiol.">
        <title>Amazonocrinis nigriterrae gen. nov., sp. nov., Atlanticothrix silvestris gen. nov., sp. nov. and Dendronalium phyllosphericum gen. nov., sp. nov., nostocacean cyanobacteria from Brazilian environments.</title>
        <authorList>
            <person name="Alvarenga D.O."/>
            <person name="Andreote A.P.D."/>
            <person name="Branco L.H.Z."/>
            <person name="Delbaje E."/>
            <person name="Cruz R.B."/>
            <person name="Varani A.M."/>
            <person name="Fiore M.F."/>
        </authorList>
    </citation>
    <scope>NUCLEOTIDE SEQUENCE [LARGE SCALE GENOMIC DNA]</scope>
    <source>
        <strain evidence="1 2">CENA369</strain>
    </source>
</reference>
<sequence>MALPLLRKSLCCSKSSWEFPYIHRTSGISDVLLGRSELRVGLFLREEASLRREVASDLNSGVTLLSVAGKLPNYQLVQQLYS</sequence>
<comment type="caution">
    <text evidence="1">The sequence shown here is derived from an EMBL/GenBank/DDBJ whole genome shotgun (WGS) entry which is preliminary data.</text>
</comment>
<name>A0A8J7I6M6_9NOST</name>
<evidence type="ECO:0000313" key="2">
    <source>
        <dbReference type="Proteomes" id="UP000662314"/>
    </source>
</evidence>
<protein>
    <submittedName>
        <fullName evidence="1">Uncharacterized protein</fullName>
    </submittedName>
</protein>
<gene>
    <name evidence="1" type="ORF">I8752_05610</name>
</gene>
<evidence type="ECO:0000313" key="1">
    <source>
        <dbReference type="EMBL" id="MBH8572522.1"/>
    </source>
</evidence>
<dbReference type="RefSeq" id="WP_214431344.1">
    <property type="nucleotide sequence ID" value="NZ_CAWPUQ010000035.1"/>
</dbReference>
<dbReference type="AlphaFoldDB" id="A0A8J7I6M6"/>
<keyword evidence="2" id="KW-1185">Reference proteome</keyword>
<accession>A0A8J7I6M6</accession>